<proteinExistence type="predicted"/>
<keyword evidence="1" id="KW-0812">Transmembrane</keyword>
<keyword evidence="1" id="KW-1133">Transmembrane helix</keyword>
<evidence type="ECO:0000256" key="1">
    <source>
        <dbReference type="SAM" id="Phobius"/>
    </source>
</evidence>
<reference evidence="2 3" key="1">
    <citation type="submission" date="2020-08" db="EMBL/GenBank/DDBJ databases">
        <title>Genomic Encyclopedia of Type Strains, Phase IV (KMG-V): Genome sequencing to study the core and pangenomes of soil and plant-associated prokaryotes.</title>
        <authorList>
            <person name="Whitman W."/>
        </authorList>
    </citation>
    <scope>NUCLEOTIDE SEQUENCE [LARGE SCALE GENOMIC DNA]</scope>
    <source>
        <strain evidence="2 3">SEMIA 4060</strain>
    </source>
</reference>
<dbReference type="Proteomes" id="UP000565576">
    <property type="component" value="Unassembled WGS sequence"/>
</dbReference>
<name>A0A7X0IRX5_9HYPH</name>
<dbReference type="EMBL" id="JACHBG010000007">
    <property type="protein sequence ID" value="MBB6486049.1"/>
    <property type="molecule type" value="Genomic_DNA"/>
</dbReference>
<evidence type="ECO:0000313" key="3">
    <source>
        <dbReference type="Proteomes" id="UP000565576"/>
    </source>
</evidence>
<sequence length="59" mass="6177">MPSHVTDIVGYMSMSILVAILTVIVGPTCTGKRLQQAELVRKAVAKKTGAVSQDPSAHA</sequence>
<evidence type="ECO:0000313" key="2">
    <source>
        <dbReference type="EMBL" id="MBB6486049.1"/>
    </source>
</evidence>
<gene>
    <name evidence="2" type="ORF">GGD46_003344</name>
</gene>
<comment type="caution">
    <text evidence="2">The sequence shown here is derived from an EMBL/GenBank/DDBJ whole genome shotgun (WGS) entry which is preliminary data.</text>
</comment>
<keyword evidence="1" id="KW-0472">Membrane</keyword>
<organism evidence="2 3">
    <name type="scientific">Rhizobium lusitanum</name>
    <dbReference type="NCBI Taxonomy" id="293958"/>
    <lineage>
        <taxon>Bacteria</taxon>
        <taxon>Pseudomonadati</taxon>
        <taxon>Pseudomonadota</taxon>
        <taxon>Alphaproteobacteria</taxon>
        <taxon>Hyphomicrobiales</taxon>
        <taxon>Rhizobiaceae</taxon>
        <taxon>Rhizobium/Agrobacterium group</taxon>
        <taxon>Rhizobium</taxon>
    </lineage>
</organism>
<protein>
    <submittedName>
        <fullName evidence="2">Uncharacterized protein</fullName>
    </submittedName>
</protein>
<feature type="transmembrane region" description="Helical" evidence="1">
    <location>
        <begin position="12"/>
        <end position="31"/>
    </location>
</feature>
<dbReference type="AlphaFoldDB" id="A0A7X0IRX5"/>
<accession>A0A7X0IRX5</accession>